<dbReference type="InterPro" id="IPR003439">
    <property type="entry name" value="ABC_transporter-like_ATP-bd"/>
</dbReference>
<evidence type="ECO:0000259" key="17">
    <source>
        <dbReference type="PROSITE" id="PS50929"/>
    </source>
</evidence>
<keyword evidence="8" id="KW-0788">Thiol protease</keyword>
<evidence type="ECO:0000256" key="13">
    <source>
        <dbReference type="ARBA" id="ARBA00023136"/>
    </source>
</evidence>
<protein>
    <submittedName>
        <fullName evidence="19">Peptide ABC transporter ATP-binding protein</fullName>
    </submittedName>
</protein>
<evidence type="ECO:0000256" key="12">
    <source>
        <dbReference type="ARBA" id="ARBA00022989"/>
    </source>
</evidence>
<dbReference type="SUPFAM" id="SSF90123">
    <property type="entry name" value="ABC transporter transmembrane region"/>
    <property type="match status" value="1"/>
</dbReference>
<reference evidence="19 20" key="1">
    <citation type="submission" date="2016-08" db="EMBL/GenBank/DDBJ databases">
        <title>Probiotic bacterium isolated from chicken gut.</title>
        <authorList>
            <person name="Levy J.L."/>
            <person name="Hassan H.M."/>
            <person name="Mendoza M.A."/>
        </authorList>
    </citation>
    <scope>NUCLEOTIDE SEQUENCE [LARGE SCALE GENOMIC DNA]</scope>
    <source>
        <strain evidence="19 20">P43</strain>
    </source>
</reference>
<evidence type="ECO:0000256" key="1">
    <source>
        <dbReference type="ARBA" id="ARBA00004651"/>
    </source>
</evidence>
<dbReference type="Pfam" id="PF00664">
    <property type="entry name" value="ABC_membrane"/>
    <property type="match status" value="1"/>
</dbReference>
<dbReference type="GO" id="GO:0008234">
    <property type="term" value="F:cysteine-type peptidase activity"/>
    <property type="evidence" value="ECO:0007669"/>
    <property type="project" value="UniProtKB-KW"/>
</dbReference>
<dbReference type="InterPro" id="IPR036640">
    <property type="entry name" value="ABC1_TM_sf"/>
</dbReference>
<dbReference type="PROSITE" id="PS50929">
    <property type="entry name" value="ABC_TM1F"/>
    <property type="match status" value="1"/>
</dbReference>
<dbReference type="GO" id="GO:0006508">
    <property type="term" value="P:proteolysis"/>
    <property type="evidence" value="ECO:0007669"/>
    <property type="project" value="UniProtKB-KW"/>
</dbReference>
<dbReference type="PROSITE" id="PS50893">
    <property type="entry name" value="ABC_TRANSPORTER_2"/>
    <property type="match status" value="1"/>
</dbReference>
<dbReference type="InterPro" id="IPR039421">
    <property type="entry name" value="Type_1_exporter"/>
</dbReference>
<dbReference type="GO" id="GO:0016887">
    <property type="term" value="F:ATP hydrolysis activity"/>
    <property type="evidence" value="ECO:0007669"/>
    <property type="project" value="InterPro"/>
</dbReference>
<keyword evidence="6" id="KW-0547">Nucleotide-binding</keyword>
<evidence type="ECO:0000256" key="5">
    <source>
        <dbReference type="ARBA" id="ARBA00022692"/>
    </source>
</evidence>
<organism evidence="19 20">
    <name type="scientific">Limosilactobacillus reuteri</name>
    <name type="common">Lactobacillus reuteri</name>
    <dbReference type="NCBI Taxonomy" id="1598"/>
    <lineage>
        <taxon>Bacteria</taxon>
        <taxon>Bacillati</taxon>
        <taxon>Bacillota</taxon>
        <taxon>Bacilli</taxon>
        <taxon>Lactobacillales</taxon>
        <taxon>Lactobacillaceae</taxon>
        <taxon>Limosilactobacillus</taxon>
    </lineage>
</organism>
<name>A0A1C2G7V5_LIMRT</name>
<dbReference type="PROSITE" id="PS50990">
    <property type="entry name" value="PEPTIDASE_C39"/>
    <property type="match status" value="1"/>
</dbReference>
<keyword evidence="14" id="KW-0080">Bacteriocin transport</keyword>
<feature type="transmembrane region" description="Helical" evidence="15">
    <location>
        <begin position="205"/>
        <end position="226"/>
    </location>
</feature>
<feature type="domain" description="ABC transporter" evidence="16">
    <location>
        <begin position="484"/>
        <end position="718"/>
    </location>
</feature>
<feature type="domain" description="ABC transmembrane type-1" evidence="17">
    <location>
        <begin position="170"/>
        <end position="451"/>
    </location>
</feature>
<evidence type="ECO:0000256" key="7">
    <source>
        <dbReference type="ARBA" id="ARBA00022801"/>
    </source>
</evidence>
<dbReference type="InterPro" id="IPR027417">
    <property type="entry name" value="P-loop_NTPase"/>
</dbReference>
<keyword evidence="2" id="KW-0813">Transport</keyword>
<feature type="transmembrane region" description="Helical" evidence="15">
    <location>
        <begin position="308"/>
        <end position="326"/>
    </location>
</feature>
<evidence type="ECO:0000313" key="20">
    <source>
        <dbReference type="Proteomes" id="UP000095141"/>
    </source>
</evidence>
<comment type="caution">
    <text evidence="19">The sequence shown here is derived from an EMBL/GenBank/DDBJ whole genome shotgun (WGS) entry which is preliminary data.</text>
</comment>
<sequence length="719" mass="81210">MYNFRRHYINQVDEADCGVAALAMILHNYGSKISLATLRKFTKTTTDGTTALGIVKAAEKLKMDVEAYQADASLFDSKDVIYPFIAHLIKKDSGLLHYCVVFKSSKKHIFIADPDPNIQVKRIPKVNFFEEWTGIAIFAKPGKNYKPIQEKIPTFKRLCRPLFQQKALLFGIITAAFIVTFLNILNSYYLQTLLDTLIPNKLQDPLAIISIGLLFAYLFNSLFTFSRDYLLAILGQKLSKIIILNYIKHVLRLPMAFFSTRKTGDILSRFTDANKVIDALVSAIISIFLDATILIIIGTVLALQDIRLFGITMLIIPIYSLIIFSFTSNFRKLNQKEMESNATVSASIIEDIRGIETIKSLNCEEVRSNKITNEFNDFLHKSLVHTRLNNIQQGLKTFVQLSLNLIILWVGANQVIKNELSIGQLMTYNALLIYFTTSLQNIINLQPKIQSAQVANSRLNEIYMVKDEFENTTKHNHSLKNGTIELKNVSYSYEYNSPILQNINLKIKSGEKLTIVGLSGSGKSTLMKLLVNYFDVSNGEILINNLNILNISKKQLRSFINYVPQIPYTFSGTIKENLLLGNRTTINEKDIVTACKTAMIHDDIMHLPLGYDSKLDENATTFSGGQKQRLTIARALLSPAKVLIFDESTNGLDILTEEKIIKNLMALSSKTIIFIAHRLSIARITNNITVIDNGKIVEQGSHKELLKNKSLYFKLMQTQ</sequence>
<proteinExistence type="predicted"/>
<dbReference type="PROSITE" id="PS00211">
    <property type="entry name" value="ABC_TRANSPORTER_1"/>
    <property type="match status" value="1"/>
</dbReference>
<dbReference type="Gene3D" id="1.20.1560.10">
    <property type="entry name" value="ABC transporter type 1, transmembrane domain"/>
    <property type="match status" value="1"/>
</dbReference>
<evidence type="ECO:0000256" key="2">
    <source>
        <dbReference type="ARBA" id="ARBA00022448"/>
    </source>
</evidence>
<dbReference type="InterPro" id="IPR005074">
    <property type="entry name" value="Peptidase_C39"/>
</dbReference>
<dbReference type="GO" id="GO:0015031">
    <property type="term" value="P:protein transport"/>
    <property type="evidence" value="ECO:0007669"/>
    <property type="project" value="UniProtKB-KW"/>
</dbReference>
<dbReference type="GO" id="GO:0034040">
    <property type="term" value="F:ATPase-coupled lipid transmembrane transporter activity"/>
    <property type="evidence" value="ECO:0007669"/>
    <property type="project" value="TreeGrafter"/>
</dbReference>
<keyword evidence="12 15" id="KW-1133">Transmembrane helix</keyword>
<evidence type="ECO:0000256" key="6">
    <source>
        <dbReference type="ARBA" id="ARBA00022741"/>
    </source>
</evidence>
<dbReference type="InterPro" id="IPR017871">
    <property type="entry name" value="ABC_transporter-like_CS"/>
</dbReference>
<dbReference type="Pfam" id="PF00005">
    <property type="entry name" value="ABC_tran"/>
    <property type="match status" value="1"/>
</dbReference>
<evidence type="ECO:0000259" key="18">
    <source>
        <dbReference type="PROSITE" id="PS50990"/>
    </source>
</evidence>
<evidence type="ECO:0000313" key="19">
    <source>
        <dbReference type="EMBL" id="OCX47599.1"/>
    </source>
</evidence>
<dbReference type="FunFam" id="3.40.50.300:FF:000221">
    <property type="entry name" value="Multidrug ABC transporter ATP-binding protein"/>
    <property type="match status" value="1"/>
</dbReference>
<keyword evidence="5 15" id="KW-0812">Transmembrane</keyword>
<dbReference type="GO" id="GO:0005524">
    <property type="term" value="F:ATP binding"/>
    <property type="evidence" value="ECO:0007669"/>
    <property type="project" value="UniProtKB-KW"/>
</dbReference>
<dbReference type="CDD" id="cd02418">
    <property type="entry name" value="Peptidase_C39B"/>
    <property type="match status" value="1"/>
</dbReference>
<keyword evidence="9 19" id="KW-0067">ATP-binding</keyword>
<dbReference type="PANTHER" id="PTHR24221:SF654">
    <property type="entry name" value="ATP-BINDING CASSETTE SUB-FAMILY B MEMBER 6"/>
    <property type="match status" value="1"/>
</dbReference>
<evidence type="ECO:0000256" key="4">
    <source>
        <dbReference type="ARBA" id="ARBA00022670"/>
    </source>
</evidence>
<dbReference type="RefSeq" id="WP_066035721.1">
    <property type="nucleotide sequence ID" value="NZ_CP136906.1"/>
</dbReference>
<dbReference type="GO" id="GO:0005886">
    <property type="term" value="C:plasma membrane"/>
    <property type="evidence" value="ECO:0007669"/>
    <property type="project" value="UniProtKB-SubCell"/>
</dbReference>
<evidence type="ECO:0000256" key="15">
    <source>
        <dbReference type="SAM" id="Phobius"/>
    </source>
</evidence>
<accession>A0A1C2G7V5</accession>
<dbReference type="Gene3D" id="3.90.70.10">
    <property type="entry name" value="Cysteine proteinases"/>
    <property type="match status" value="1"/>
</dbReference>
<evidence type="ECO:0000256" key="10">
    <source>
        <dbReference type="ARBA" id="ARBA00022927"/>
    </source>
</evidence>
<dbReference type="CDD" id="cd18570">
    <property type="entry name" value="ABC_6TM_PCAT1_LagD_like"/>
    <property type="match status" value="1"/>
</dbReference>
<keyword evidence="13 15" id="KW-0472">Membrane</keyword>
<keyword evidence="11" id="KW-1278">Translocase</keyword>
<keyword evidence="4" id="KW-0645">Protease</keyword>
<dbReference type="PANTHER" id="PTHR24221">
    <property type="entry name" value="ATP-BINDING CASSETTE SUB-FAMILY B"/>
    <property type="match status" value="1"/>
</dbReference>
<dbReference type="SMART" id="SM00382">
    <property type="entry name" value="AAA"/>
    <property type="match status" value="1"/>
</dbReference>
<dbReference type="Gene3D" id="3.40.50.300">
    <property type="entry name" value="P-loop containing nucleotide triphosphate hydrolases"/>
    <property type="match status" value="1"/>
</dbReference>
<comment type="subcellular location">
    <subcellularLocation>
        <location evidence="1">Cell membrane</location>
        <topology evidence="1">Multi-pass membrane protein</topology>
    </subcellularLocation>
</comment>
<feature type="domain" description="Peptidase C39" evidence="18">
    <location>
        <begin position="11"/>
        <end position="139"/>
    </location>
</feature>
<dbReference type="AlphaFoldDB" id="A0A1C2G7V5"/>
<feature type="transmembrane region" description="Helical" evidence="15">
    <location>
        <begin position="279"/>
        <end position="301"/>
    </location>
</feature>
<evidence type="ECO:0000256" key="8">
    <source>
        <dbReference type="ARBA" id="ARBA00022807"/>
    </source>
</evidence>
<dbReference type="NCBIfam" id="TIGR01193">
    <property type="entry name" value="bacteriocin_ABC"/>
    <property type="match status" value="1"/>
</dbReference>
<gene>
    <name evidence="19" type="ORF">BFD03_05910</name>
</gene>
<keyword evidence="3" id="KW-1003">Cell membrane</keyword>
<evidence type="ECO:0000256" key="14">
    <source>
        <dbReference type="ARBA" id="ARBA00043264"/>
    </source>
</evidence>
<evidence type="ECO:0000256" key="11">
    <source>
        <dbReference type="ARBA" id="ARBA00022967"/>
    </source>
</evidence>
<evidence type="ECO:0000256" key="3">
    <source>
        <dbReference type="ARBA" id="ARBA00022475"/>
    </source>
</evidence>
<dbReference type="SUPFAM" id="SSF52540">
    <property type="entry name" value="P-loop containing nucleoside triphosphate hydrolases"/>
    <property type="match status" value="1"/>
</dbReference>
<evidence type="ECO:0000259" key="16">
    <source>
        <dbReference type="PROSITE" id="PS50893"/>
    </source>
</evidence>
<dbReference type="GO" id="GO:0043214">
    <property type="term" value="F:ABC-type bacteriocin transporter activity"/>
    <property type="evidence" value="ECO:0007669"/>
    <property type="project" value="InterPro"/>
</dbReference>
<dbReference type="InterPro" id="IPR011527">
    <property type="entry name" value="ABC1_TM_dom"/>
</dbReference>
<feature type="transmembrane region" description="Helical" evidence="15">
    <location>
        <begin position="167"/>
        <end position="185"/>
    </location>
</feature>
<dbReference type="InterPro" id="IPR003593">
    <property type="entry name" value="AAA+_ATPase"/>
</dbReference>
<dbReference type="InterPro" id="IPR005897">
    <property type="entry name" value="Pept_C39_ABC_bacteriocin"/>
</dbReference>
<keyword evidence="10" id="KW-0653">Protein transport</keyword>
<evidence type="ECO:0000256" key="9">
    <source>
        <dbReference type="ARBA" id="ARBA00022840"/>
    </source>
</evidence>
<dbReference type="EMBL" id="MCNS01000009">
    <property type="protein sequence ID" value="OCX47599.1"/>
    <property type="molecule type" value="Genomic_DNA"/>
</dbReference>
<keyword evidence="7" id="KW-0378">Hydrolase</keyword>
<dbReference type="Pfam" id="PF03412">
    <property type="entry name" value="Peptidase_C39"/>
    <property type="match status" value="1"/>
</dbReference>
<dbReference type="Proteomes" id="UP000095141">
    <property type="component" value="Unassembled WGS sequence"/>
</dbReference>